<reference evidence="7" key="2">
    <citation type="submission" date="2023-07" db="EMBL/GenBank/DDBJ databases">
        <title>Cedecea davisae an AmpC producer and its therapeutic implications.</title>
        <authorList>
            <person name="Notter J."/>
        </authorList>
    </citation>
    <scope>NUCLEOTIDE SEQUENCE [LARGE SCALE GENOMIC DNA]</scope>
    <source>
        <strain evidence="7">1</strain>
    </source>
</reference>
<organism evidence="6 7">
    <name type="scientific">Cedecea davisae</name>
    <dbReference type="NCBI Taxonomy" id="158484"/>
    <lineage>
        <taxon>Bacteria</taxon>
        <taxon>Pseudomonadati</taxon>
        <taxon>Pseudomonadota</taxon>
        <taxon>Gammaproteobacteria</taxon>
        <taxon>Enterobacterales</taxon>
        <taxon>Enterobacteriaceae</taxon>
        <taxon>Cedecea</taxon>
    </lineage>
</organism>
<feature type="domain" description="HTH tetR-type" evidence="5">
    <location>
        <begin position="10"/>
        <end position="70"/>
    </location>
</feature>
<evidence type="ECO:0000256" key="1">
    <source>
        <dbReference type="ARBA" id="ARBA00023015"/>
    </source>
</evidence>
<proteinExistence type="predicted"/>
<evidence type="ECO:0000256" key="2">
    <source>
        <dbReference type="ARBA" id="ARBA00023125"/>
    </source>
</evidence>
<dbReference type="PANTHER" id="PTHR47506">
    <property type="entry name" value="TRANSCRIPTIONAL REGULATORY PROTEIN"/>
    <property type="match status" value="1"/>
</dbReference>
<dbReference type="RefSeq" id="WP_216377018.1">
    <property type="nucleotide sequence ID" value="NZ_JAGRYT010000038.1"/>
</dbReference>
<feature type="DNA-binding region" description="H-T-H motif" evidence="4">
    <location>
        <begin position="33"/>
        <end position="52"/>
    </location>
</feature>
<protein>
    <submittedName>
        <fullName evidence="6">TetR family transcriptional regulator</fullName>
    </submittedName>
</protein>
<evidence type="ECO:0000313" key="7">
    <source>
        <dbReference type="Proteomes" id="UP000686327"/>
    </source>
</evidence>
<evidence type="ECO:0000256" key="4">
    <source>
        <dbReference type="PROSITE-ProRule" id="PRU00335"/>
    </source>
</evidence>
<accession>A0ABS6DLZ9</accession>
<keyword evidence="7" id="KW-1185">Reference proteome</keyword>
<keyword evidence="1" id="KW-0805">Transcription regulation</keyword>
<dbReference type="PROSITE" id="PS50977">
    <property type="entry name" value="HTH_TETR_2"/>
    <property type="match status" value="1"/>
</dbReference>
<comment type="caution">
    <text evidence="6">The sequence shown here is derived from an EMBL/GenBank/DDBJ whole genome shotgun (WGS) entry which is preliminary data.</text>
</comment>
<dbReference type="EMBL" id="JAGRYU010000035">
    <property type="protein sequence ID" value="MBU4684238.1"/>
    <property type="molecule type" value="Genomic_DNA"/>
</dbReference>
<keyword evidence="2 4" id="KW-0238">DNA-binding</keyword>
<dbReference type="InterPro" id="IPR001647">
    <property type="entry name" value="HTH_TetR"/>
</dbReference>
<name>A0ABS6DLZ9_9ENTR</name>
<sequence>MSKAPRRNDPERRSRILRATLDMVVKHGISDITHRKIAEQAGVSLGSMTYYFSGIESLLCEAFTLFAHQMSDSYRERMQQARTRADACEAIVDMICGGCVATPYNMQVMYQLYAYASCNSHLKDIMQEWMIRSQQALEPFFDPLTARALDAFLEGMTLHYVTDRAPLSRDDMRVMVARIVGEEGDALRCRDSLQT</sequence>
<dbReference type="Pfam" id="PF00440">
    <property type="entry name" value="TetR_N"/>
    <property type="match status" value="1"/>
</dbReference>
<evidence type="ECO:0000259" key="5">
    <source>
        <dbReference type="PROSITE" id="PS50977"/>
    </source>
</evidence>
<gene>
    <name evidence="6" type="ORF">KC222_19750</name>
</gene>
<dbReference type="Proteomes" id="UP000686327">
    <property type="component" value="Unassembled WGS sequence"/>
</dbReference>
<keyword evidence="3" id="KW-0804">Transcription</keyword>
<evidence type="ECO:0000256" key="3">
    <source>
        <dbReference type="ARBA" id="ARBA00023163"/>
    </source>
</evidence>
<reference evidence="6 7" key="1">
    <citation type="submission" date="2021-04" db="EMBL/GenBank/DDBJ databases">
        <authorList>
            <person name="Seiffert S.N."/>
        </authorList>
    </citation>
    <scope>NUCLEOTIDE SEQUENCE [LARGE SCALE GENOMIC DNA]</scope>
    <source>
        <strain evidence="6 7">1</strain>
    </source>
</reference>
<dbReference type="PANTHER" id="PTHR47506:SF6">
    <property type="entry name" value="HTH-TYPE TRANSCRIPTIONAL REPRESSOR NEMR"/>
    <property type="match status" value="1"/>
</dbReference>
<evidence type="ECO:0000313" key="6">
    <source>
        <dbReference type="EMBL" id="MBU4684238.1"/>
    </source>
</evidence>